<proteinExistence type="predicted"/>
<dbReference type="NCBIfam" id="TIGR04131">
    <property type="entry name" value="Bac_Flav_CTERM"/>
    <property type="match status" value="1"/>
</dbReference>
<feature type="chain" id="PRO_5017717428" evidence="1">
    <location>
        <begin position="21"/>
        <end position="696"/>
    </location>
</feature>
<dbReference type="AlphaFoldDB" id="A0A3E1QCK6"/>
<comment type="caution">
    <text evidence="2">The sequence shown here is derived from an EMBL/GenBank/DDBJ whole genome shotgun (WGS) entry which is preliminary data.</text>
</comment>
<sequence>MNLKLFCLLTILLFTSEFFAQNPNDCVNAIVICGDSNIGIDPTGVGFDEFSLPGNTQPPCYSFDSHTIWFKFIIEQTGTFTFDIIPDDGADYDFAIYGPQVTCTTLGNSIRCSSTNPEAAEVSANTGLNMEETDTEEGPGQDGNGYLKFIEAEAGDVYYLLVDRAVGSGGFSLFYNGTATLPENVTANPVEDLSKCDTDGTQDERTEFNLDSLKPQIIGTQTDVDVTFHESLNDANIGINPLASPYTNASNPQTIYARAERVNGCNDITSFSLLIGNPTLTEPEDVVLCSYGSTGEYVLDTIIPEVISDPTGYSFTYHNSQNEAENNSNPIGPTIEFSNTPKEIFVRVTDENDTICYSITSFSGYVNTIIPATKPSDIIVCDNDFDGTITVNLSEKNAEVLGNLSAEDFNIYYYRSEEDRVSDSNRIGETFQNTSNPQTIYVTFHEKSTGCFDYTEFEIVVSPKPDPVFDQPSYIYCLNDSEPIAISVQSGYKNYLWSTGEEGTDLNTIQANSPGTYSVTVTNEFNCTTTVSAEVFPSDIATITNVIIKDFNNQNNMITIEVEGPGDYEFALGDKMVYQDNPTFEGLSNGYYTVYVRDKNGCGVVSKEILVLDYPRFFTPNGDGYHDFWKIIGIDEFPVTKIYIYDRFGKLLKQILPEGPGWNGVFNGKALPASDYWFTIAFTDGRTFKGHFTLKR</sequence>
<evidence type="ECO:0000313" key="3">
    <source>
        <dbReference type="Proteomes" id="UP000261082"/>
    </source>
</evidence>
<dbReference type="RefSeq" id="WP_117158903.1">
    <property type="nucleotide sequence ID" value="NZ_QVID01000001.1"/>
</dbReference>
<keyword evidence="1" id="KW-0732">Signal</keyword>
<evidence type="ECO:0000313" key="2">
    <source>
        <dbReference type="EMBL" id="RFN59842.1"/>
    </source>
</evidence>
<accession>A0A3E1QCK6</accession>
<dbReference type="OrthoDB" id="9765926at2"/>
<keyword evidence="3" id="KW-1185">Reference proteome</keyword>
<dbReference type="InterPro" id="IPR026341">
    <property type="entry name" value="T9SS_type_B"/>
</dbReference>
<organism evidence="2 3">
    <name type="scientific">Marixanthomonas ophiurae</name>
    <dbReference type="NCBI Taxonomy" id="387659"/>
    <lineage>
        <taxon>Bacteria</taxon>
        <taxon>Pseudomonadati</taxon>
        <taxon>Bacteroidota</taxon>
        <taxon>Flavobacteriia</taxon>
        <taxon>Flavobacteriales</taxon>
        <taxon>Flavobacteriaceae</taxon>
        <taxon>Marixanthomonas</taxon>
    </lineage>
</organism>
<dbReference type="Proteomes" id="UP000261082">
    <property type="component" value="Unassembled WGS sequence"/>
</dbReference>
<gene>
    <name evidence="2" type="ORF">DZ858_07280</name>
</gene>
<dbReference type="Pfam" id="PF13585">
    <property type="entry name" value="CHU_C"/>
    <property type="match status" value="1"/>
</dbReference>
<reference evidence="2 3" key="1">
    <citation type="journal article" date="2007" name="Int. J. Syst. Evol. Microbiol.">
        <title>Marixanthomonas ophiurae gen. nov., sp. nov., a marine bacterium of the family Flavobacteriaceae isolated from a deep-sea brittle star.</title>
        <authorList>
            <person name="Romanenko L.A."/>
            <person name="Uchino M."/>
            <person name="Frolova G.M."/>
            <person name="Mikhailov V.V."/>
        </authorList>
    </citation>
    <scope>NUCLEOTIDE SEQUENCE [LARGE SCALE GENOMIC DNA]</scope>
    <source>
        <strain evidence="2 3">KMM 3046</strain>
    </source>
</reference>
<protein>
    <submittedName>
        <fullName evidence="2">Gliding motility-associated C-terminal domain-containing protein</fullName>
    </submittedName>
</protein>
<evidence type="ECO:0000256" key="1">
    <source>
        <dbReference type="SAM" id="SignalP"/>
    </source>
</evidence>
<name>A0A3E1QCK6_9FLAO</name>
<dbReference type="EMBL" id="QVID01000001">
    <property type="protein sequence ID" value="RFN59842.1"/>
    <property type="molecule type" value="Genomic_DNA"/>
</dbReference>
<feature type="signal peptide" evidence="1">
    <location>
        <begin position="1"/>
        <end position="20"/>
    </location>
</feature>